<accession>A0A7D9DEY6</accession>
<protein>
    <submittedName>
        <fullName evidence="1">RNA-binding 41-like</fullName>
    </submittedName>
</protein>
<sequence>MVGGSVSGRTFKPDPSSYEATGIPCGNPRRYQNRSVMRMVPNTEVPYENQQLGLPGKGTRSEAEDHLEEMLKTQLDTNVTFHGASKKRKVFSEPILYEASQEEASGVMTLSDYSKFDIYQQKETELTQLGLTQDEVELKMVDCGLLSKVCK</sequence>
<dbReference type="OrthoDB" id="277802at2759"/>
<gene>
    <name evidence="1" type="ORF">PACLA_8A056524</name>
</gene>
<name>A0A7D9DEY6_PARCT</name>
<dbReference type="AlphaFoldDB" id="A0A7D9DEY6"/>
<keyword evidence="2" id="KW-1185">Reference proteome</keyword>
<proteinExistence type="predicted"/>
<dbReference type="Proteomes" id="UP001152795">
    <property type="component" value="Unassembled WGS sequence"/>
</dbReference>
<comment type="caution">
    <text evidence="1">The sequence shown here is derived from an EMBL/GenBank/DDBJ whole genome shotgun (WGS) entry which is preliminary data.</text>
</comment>
<evidence type="ECO:0000313" key="2">
    <source>
        <dbReference type="Proteomes" id="UP001152795"/>
    </source>
</evidence>
<evidence type="ECO:0000313" key="1">
    <source>
        <dbReference type="EMBL" id="CAB3984116.1"/>
    </source>
</evidence>
<dbReference type="EMBL" id="CACRXK020000698">
    <property type="protein sequence ID" value="CAB3984116.1"/>
    <property type="molecule type" value="Genomic_DNA"/>
</dbReference>
<organism evidence="1 2">
    <name type="scientific">Paramuricea clavata</name>
    <name type="common">Red gorgonian</name>
    <name type="synonym">Violescent sea-whip</name>
    <dbReference type="NCBI Taxonomy" id="317549"/>
    <lineage>
        <taxon>Eukaryota</taxon>
        <taxon>Metazoa</taxon>
        <taxon>Cnidaria</taxon>
        <taxon>Anthozoa</taxon>
        <taxon>Octocorallia</taxon>
        <taxon>Malacalcyonacea</taxon>
        <taxon>Plexauridae</taxon>
        <taxon>Paramuricea</taxon>
    </lineage>
</organism>
<reference evidence="1" key="1">
    <citation type="submission" date="2020-04" db="EMBL/GenBank/DDBJ databases">
        <authorList>
            <person name="Alioto T."/>
            <person name="Alioto T."/>
            <person name="Gomez Garrido J."/>
        </authorList>
    </citation>
    <scope>NUCLEOTIDE SEQUENCE</scope>
    <source>
        <strain evidence="1">A484AB</strain>
    </source>
</reference>